<dbReference type="InterPro" id="IPR033740">
    <property type="entry name" value="Pept_M24B"/>
</dbReference>
<dbReference type="EMBL" id="FNAS01000014">
    <property type="protein sequence ID" value="SDE58727.1"/>
    <property type="molecule type" value="Genomic_DNA"/>
</dbReference>
<dbReference type="CDD" id="cd01085">
    <property type="entry name" value="APP"/>
    <property type="match status" value="1"/>
</dbReference>
<keyword evidence="3" id="KW-0378">Hydrolase</keyword>
<feature type="domain" description="Peptidase M24 C-terminal" evidence="6">
    <location>
        <begin position="530"/>
        <end position="589"/>
    </location>
</feature>
<dbReference type="GO" id="GO:0046872">
    <property type="term" value="F:metal ion binding"/>
    <property type="evidence" value="ECO:0007669"/>
    <property type="project" value="UniProtKB-KW"/>
</dbReference>
<dbReference type="Gene3D" id="3.90.230.10">
    <property type="entry name" value="Creatinase/methionine aminopeptidase superfamily"/>
    <property type="match status" value="1"/>
</dbReference>
<accession>A0A1G7E4U6</accession>
<dbReference type="InterPro" id="IPR032416">
    <property type="entry name" value="Peptidase_M24_C"/>
</dbReference>
<dbReference type="Pfam" id="PF16189">
    <property type="entry name" value="Creatinase_N_2"/>
    <property type="match status" value="1"/>
</dbReference>
<dbReference type="Gene3D" id="3.40.350.10">
    <property type="entry name" value="Creatinase/prolidase N-terminal domain"/>
    <property type="match status" value="2"/>
</dbReference>
<keyword evidence="8" id="KW-1185">Reference proteome</keyword>
<comment type="similarity">
    <text evidence="1">Belongs to the peptidase M24B family.</text>
</comment>
<evidence type="ECO:0000256" key="2">
    <source>
        <dbReference type="ARBA" id="ARBA00022723"/>
    </source>
</evidence>
<keyword evidence="7" id="KW-0031">Aminopeptidase</keyword>
<dbReference type="Pfam" id="PF16188">
    <property type="entry name" value="Peptidase_M24_C"/>
    <property type="match status" value="1"/>
</dbReference>
<evidence type="ECO:0000256" key="3">
    <source>
        <dbReference type="ARBA" id="ARBA00022801"/>
    </source>
</evidence>
<dbReference type="GO" id="GO:0070006">
    <property type="term" value="F:metalloaminopeptidase activity"/>
    <property type="evidence" value="ECO:0007669"/>
    <property type="project" value="InterPro"/>
</dbReference>
<feature type="domain" description="Peptidase M24" evidence="4">
    <location>
        <begin position="308"/>
        <end position="521"/>
    </location>
</feature>
<dbReference type="PANTHER" id="PTHR43763">
    <property type="entry name" value="XAA-PRO AMINOPEPTIDASE 1"/>
    <property type="match status" value="1"/>
</dbReference>
<dbReference type="FunFam" id="3.40.350.10:FF:000003">
    <property type="entry name" value="Xaa-pro aminopeptidase P"/>
    <property type="match status" value="1"/>
</dbReference>
<gene>
    <name evidence="7" type="ORF">SAMN05421544_11421</name>
</gene>
<dbReference type="Pfam" id="PF00557">
    <property type="entry name" value="Peptidase_M24"/>
    <property type="match status" value="1"/>
</dbReference>
<dbReference type="Proteomes" id="UP000198517">
    <property type="component" value="Unassembled WGS sequence"/>
</dbReference>
<evidence type="ECO:0000256" key="1">
    <source>
        <dbReference type="ARBA" id="ARBA00008766"/>
    </source>
</evidence>
<evidence type="ECO:0000259" key="4">
    <source>
        <dbReference type="Pfam" id="PF00557"/>
    </source>
</evidence>
<dbReference type="AlphaFoldDB" id="A0A1G7E4U6"/>
<dbReference type="RefSeq" id="WP_092737231.1">
    <property type="nucleotide sequence ID" value="NZ_FNAS01000014.1"/>
</dbReference>
<dbReference type="GO" id="GO:0005737">
    <property type="term" value="C:cytoplasm"/>
    <property type="evidence" value="ECO:0007669"/>
    <property type="project" value="UniProtKB-ARBA"/>
</dbReference>
<dbReference type="Pfam" id="PF01321">
    <property type="entry name" value="Creatinase_N"/>
    <property type="match status" value="1"/>
</dbReference>
<dbReference type="InterPro" id="IPR000994">
    <property type="entry name" value="Pept_M24"/>
</dbReference>
<dbReference type="InterPro" id="IPR036005">
    <property type="entry name" value="Creatinase/aminopeptidase-like"/>
</dbReference>
<protein>
    <submittedName>
        <fullName evidence="7">Xaa-Pro aminopeptidase</fullName>
    </submittedName>
</protein>
<sequence>MRPSEKIVALRNKMQEKHIDAFIVYSADPHMSEYLPKEWQERSWLSGFTGSAGFVVITKNKGGLWTDGRYFVQATQELKDSDIELMKEGVEGTPHYIDWILEQVPENGCIAVNALATSHANWETLKQNLSPKNITLLNEPLLKEIWSDRGIPSKNEIFAHPLKWAGQSVTDKINKIRQAMSEKGATAHIISSLDDVAWTLNLRGSDVECNPVFLGYIFLTKDKAMLFVDKEKLNSEAIQQMKEAQVELHEYNTFFDVLNTIENEKVLISPNCNQSTFEALKDKNTFILSTVPGNLMKAIKNGVELEGFRTVMVRDGVAMIKFLYWLKHQAGKEPMDEYTIGEKLRGFRAEGENFVGTSFGSIVGYKGNGAIVHYSAKEDNCAAVTNDGSILVDSGGQYLEGTTDITRTLALGNVSDDFKKDSTLVLKGMINLSLIKFPKGSRGFHLDTIARLPLWMDGKDYAHGTGHGVGSFMNVHEGPQNIRKDMNPQELLPGMVCSNEPGFYVEGKYGIRHENLVVVKELEQTPYGTFYGFETLTICPFFKDIIVEEMLTPVEKKWLNDYHRFCEEKLSPYLEGEVKEWFAELVKPL</sequence>
<proteinExistence type="inferred from homology"/>
<reference evidence="7 8" key="1">
    <citation type="submission" date="2016-10" db="EMBL/GenBank/DDBJ databases">
        <authorList>
            <person name="de Groot N.N."/>
        </authorList>
    </citation>
    <scope>NUCLEOTIDE SEQUENCE [LARGE SCALE GENOMIC DNA]</scope>
    <source>
        <strain evidence="7 8">DSM 24015</strain>
    </source>
</reference>
<dbReference type="PANTHER" id="PTHR43763:SF6">
    <property type="entry name" value="XAA-PRO AMINOPEPTIDASE 1"/>
    <property type="match status" value="1"/>
</dbReference>
<dbReference type="OrthoDB" id="9806388at2"/>
<keyword evidence="2" id="KW-0479">Metal-binding</keyword>
<dbReference type="FunFam" id="3.90.230.10:FF:000009">
    <property type="entry name" value="xaa-Pro aminopeptidase 2"/>
    <property type="match status" value="1"/>
</dbReference>
<dbReference type="InterPro" id="IPR029149">
    <property type="entry name" value="Creatin/AminoP/Spt16_N"/>
</dbReference>
<evidence type="ECO:0000313" key="8">
    <source>
        <dbReference type="Proteomes" id="UP000198517"/>
    </source>
</evidence>
<dbReference type="SUPFAM" id="SSF53092">
    <property type="entry name" value="Creatinase/prolidase N-terminal domain"/>
    <property type="match status" value="1"/>
</dbReference>
<dbReference type="SUPFAM" id="SSF55920">
    <property type="entry name" value="Creatinase/aminopeptidase"/>
    <property type="match status" value="1"/>
</dbReference>
<organism evidence="7 8">
    <name type="scientific">Riemerella columbipharyngis</name>
    <dbReference type="NCBI Taxonomy" id="1071918"/>
    <lineage>
        <taxon>Bacteria</taxon>
        <taxon>Pseudomonadati</taxon>
        <taxon>Bacteroidota</taxon>
        <taxon>Flavobacteriia</taxon>
        <taxon>Flavobacteriales</taxon>
        <taxon>Weeksellaceae</taxon>
        <taxon>Riemerella</taxon>
    </lineage>
</organism>
<evidence type="ECO:0000259" key="5">
    <source>
        <dbReference type="Pfam" id="PF01321"/>
    </source>
</evidence>
<dbReference type="InterPro" id="IPR050422">
    <property type="entry name" value="X-Pro_aminopeptidase_P"/>
</dbReference>
<keyword evidence="7" id="KW-0645">Protease</keyword>
<feature type="domain" description="Creatinase N-terminal" evidence="5">
    <location>
        <begin position="9"/>
        <end position="132"/>
    </location>
</feature>
<dbReference type="InterPro" id="IPR000587">
    <property type="entry name" value="Creatinase_N"/>
</dbReference>
<name>A0A1G7E4U6_9FLAO</name>
<dbReference type="STRING" id="1071918.SAMN05421544_11421"/>
<evidence type="ECO:0000313" key="7">
    <source>
        <dbReference type="EMBL" id="SDE58727.1"/>
    </source>
</evidence>
<evidence type="ECO:0000259" key="6">
    <source>
        <dbReference type="Pfam" id="PF16188"/>
    </source>
</evidence>